<dbReference type="SMART" id="SM00758">
    <property type="entry name" value="PA14"/>
    <property type="match status" value="1"/>
</dbReference>
<feature type="region of interest" description="Disordered" evidence="3">
    <location>
        <begin position="251"/>
        <end position="276"/>
    </location>
</feature>
<dbReference type="SMART" id="SM00060">
    <property type="entry name" value="FN3"/>
    <property type="match status" value="2"/>
</dbReference>
<evidence type="ECO:0000259" key="5">
    <source>
        <dbReference type="PROSITE" id="PS50853"/>
    </source>
</evidence>
<gene>
    <name evidence="7" type="primary">cbhB1</name>
    <name evidence="7" type="ORF">S1361_21245</name>
</gene>
<dbReference type="EC" id="3.2.1.91" evidence="7"/>
<feature type="domain" description="Fibronectin type-III" evidence="5">
    <location>
        <begin position="173"/>
        <end position="266"/>
    </location>
</feature>
<dbReference type="Pfam" id="PF07691">
    <property type="entry name" value="PA14"/>
    <property type="match status" value="1"/>
</dbReference>
<dbReference type="SUPFAM" id="SSF49265">
    <property type="entry name" value="Fibronectin type III"/>
    <property type="match status" value="1"/>
</dbReference>
<feature type="chain" id="PRO_5046798445" evidence="4">
    <location>
        <begin position="31"/>
        <end position="479"/>
    </location>
</feature>
<dbReference type="RefSeq" id="WP_208033394.1">
    <property type="nucleotide sequence ID" value="NZ_CP071839.1"/>
</dbReference>
<keyword evidence="4" id="KW-0732">Signal</keyword>
<reference evidence="7 8" key="1">
    <citation type="submission" date="2021-03" db="EMBL/GenBank/DDBJ databases">
        <title>Complete genome sequence of Streptomyces cyanogenus S136, producer of anticancer angucycline landomycin A.</title>
        <authorList>
            <person name="Hrab P."/>
            <person name="Ruckert C."/>
            <person name="Busche T."/>
            <person name="Ostash I."/>
            <person name="Kalinowski J."/>
            <person name="Fedorenko V."/>
            <person name="Yushchuk O."/>
            <person name="Ostash B."/>
        </authorList>
    </citation>
    <scope>NUCLEOTIDE SEQUENCE [LARGE SCALE GENOMIC DNA]</scope>
    <source>
        <strain evidence="7 8">S136</strain>
    </source>
</reference>
<dbReference type="InterPro" id="IPR003961">
    <property type="entry name" value="FN3_dom"/>
</dbReference>
<evidence type="ECO:0000259" key="6">
    <source>
        <dbReference type="PROSITE" id="PS51820"/>
    </source>
</evidence>
<dbReference type="GO" id="GO:0016162">
    <property type="term" value="F:cellulose 1,4-beta-cellobiosidase activity"/>
    <property type="evidence" value="ECO:0007669"/>
    <property type="project" value="UniProtKB-EC"/>
</dbReference>
<dbReference type="PROSITE" id="PS50853">
    <property type="entry name" value="FN3"/>
    <property type="match status" value="2"/>
</dbReference>
<dbReference type="Proteomes" id="UP000663908">
    <property type="component" value="Chromosome"/>
</dbReference>
<keyword evidence="7" id="KW-0378">Hydrolase</keyword>
<organism evidence="7 8">
    <name type="scientific">Streptomyces cyanogenus</name>
    <dbReference type="NCBI Taxonomy" id="80860"/>
    <lineage>
        <taxon>Bacteria</taxon>
        <taxon>Bacillati</taxon>
        <taxon>Actinomycetota</taxon>
        <taxon>Actinomycetes</taxon>
        <taxon>Kitasatosporales</taxon>
        <taxon>Streptomycetaceae</taxon>
        <taxon>Streptomyces</taxon>
    </lineage>
</organism>
<keyword evidence="2" id="KW-0119">Carbohydrate metabolism</keyword>
<keyword evidence="8" id="KW-1185">Reference proteome</keyword>
<dbReference type="InterPro" id="IPR036116">
    <property type="entry name" value="FN3_sf"/>
</dbReference>
<accession>A0ABX7TTZ0</accession>
<dbReference type="InterPro" id="IPR013783">
    <property type="entry name" value="Ig-like_fold"/>
</dbReference>
<evidence type="ECO:0000256" key="3">
    <source>
        <dbReference type="SAM" id="MobiDB-lite"/>
    </source>
</evidence>
<evidence type="ECO:0000256" key="4">
    <source>
        <dbReference type="SAM" id="SignalP"/>
    </source>
</evidence>
<keyword evidence="2" id="KW-0624">Polysaccharide degradation</keyword>
<sequence>MNSARRTTATAVVLAASGALLGAFAPSASAATGCASPVYTRQFFANTTFSGTPKKTDCDSAVAEQWGTGAPASGLPSNNFGVRWTVTRDFGSGGPFALTVAAQDGIRVYLDGTRKVDLWKNVSTTQKKTVNVTVPSGRHTLRVDFVNWTGAANVSFAYTPRTSPDVDTVKPLVPAGASVTYDSATGRAKLSWSKNKEMDLAGYRVYRRLQGYPYEAAPLATTTATTYTDTTLPVTGDTYYYEVRAYDRAGNESAGTADKPVTTADRTAPGAPAGLEVTDASEQDGLRIGWSTEPGAVSYRMYRAATATGTYTLLGSTQETSYRDASAAVGTTYYYRVTAVDAAGNESARSAALAGKRRDDTPPPLVTGLQVTPTDYGFELTWDQNPAPDLHRYSVYAGRILSDGEDRVCSASQDAWLMPDVTSYRYQTTPDGEERCFFVDAVDTNWNSRYQLTHEANVVVATELGTPPAEDGTEPAPAG</sequence>
<dbReference type="SUPFAM" id="SSF56988">
    <property type="entry name" value="Anthrax protective antigen"/>
    <property type="match status" value="1"/>
</dbReference>
<name>A0ABX7TTZ0_STRCY</name>
<dbReference type="PROSITE" id="PS51820">
    <property type="entry name" value="PA14"/>
    <property type="match status" value="1"/>
</dbReference>
<evidence type="ECO:0000313" key="7">
    <source>
        <dbReference type="EMBL" id="QTD99876.1"/>
    </source>
</evidence>
<feature type="signal peptide" evidence="4">
    <location>
        <begin position="1"/>
        <end position="30"/>
    </location>
</feature>
<feature type="domain" description="Fibronectin type-III" evidence="5">
    <location>
        <begin position="271"/>
        <end position="364"/>
    </location>
</feature>
<dbReference type="Gene3D" id="2.60.40.10">
    <property type="entry name" value="Immunoglobulins"/>
    <property type="match status" value="3"/>
</dbReference>
<proteinExistence type="predicted"/>
<evidence type="ECO:0000256" key="1">
    <source>
        <dbReference type="ARBA" id="ARBA00023295"/>
    </source>
</evidence>
<dbReference type="EMBL" id="CP071839">
    <property type="protein sequence ID" value="QTD99876.1"/>
    <property type="molecule type" value="Genomic_DNA"/>
</dbReference>
<keyword evidence="1 7" id="KW-0326">Glycosidase</keyword>
<protein>
    <submittedName>
        <fullName evidence="7">Exoglucanase B</fullName>
        <ecNumber evidence="7">3.2.1.91</ecNumber>
    </submittedName>
</protein>
<evidence type="ECO:0000313" key="8">
    <source>
        <dbReference type="Proteomes" id="UP000663908"/>
    </source>
</evidence>
<dbReference type="InterPro" id="IPR011658">
    <property type="entry name" value="PA14_dom"/>
</dbReference>
<dbReference type="PROSITE" id="PS51257">
    <property type="entry name" value="PROKAR_LIPOPROTEIN"/>
    <property type="match status" value="1"/>
</dbReference>
<evidence type="ECO:0000256" key="2">
    <source>
        <dbReference type="ARBA" id="ARBA00023326"/>
    </source>
</evidence>
<dbReference type="InterPro" id="IPR037524">
    <property type="entry name" value="PA14/GLEYA"/>
</dbReference>
<feature type="domain" description="PA14" evidence="6">
    <location>
        <begin position="34"/>
        <end position="173"/>
    </location>
</feature>